<evidence type="ECO:0000313" key="4">
    <source>
        <dbReference type="EMBL" id="KAF2092529.1"/>
    </source>
</evidence>
<dbReference type="Proteomes" id="UP000799772">
    <property type="component" value="Unassembled WGS sequence"/>
</dbReference>
<dbReference type="InterPro" id="IPR050987">
    <property type="entry name" value="AtrR-like"/>
</dbReference>
<name>A0A9P4M457_9PEZI</name>
<dbReference type="EMBL" id="ML978145">
    <property type="protein sequence ID" value="KAF2092529.1"/>
    <property type="molecule type" value="Genomic_DNA"/>
</dbReference>
<gene>
    <name evidence="4" type="ORF">NA57DRAFT_62398</name>
</gene>
<dbReference type="GO" id="GO:0003677">
    <property type="term" value="F:DNA binding"/>
    <property type="evidence" value="ECO:0007669"/>
    <property type="project" value="InterPro"/>
</dbReference>
<keyword evidence="1" id="KW-0539">Nucleus</keyword>
<dbReference type="OrthoDB" id="3945542at2759"/>
<organism evidence="4 5">
    <name type="scientific">Rhizodiscina lignyota</name>
    <dbReference type="NCBI Taxonomy" id="1504668"/>
    <lineage>
        <taxon>Eukaryota</taxon>
        <taxon>Fungi</taxon>
        <taxon>Dikarya</taxon>
        <taxon>Ascomycota</taxon>
        <taxon>Pezizomycotina</taxon>
        <taxon>Dothideomycetes</taxon>
        <taxon>Pleosporomycetidae</taxon>
        <taxon>Aulographales</taxon>
        <taxon>Rhizodiscinaceae</taxon>
        <taxon>Rhizodiscina</taxon>
    </lineage>
</organism>
<protein>
    <recommendedName>
        <fullName evidence="3">Xylanolytic transcriptional activator regulatory domain-containing protein</fullName>
    </recommendedName>
</protein>
<feature type="region of interest" description="Disordered" evidence="2">
    <location>
        <begin position="150"/>
        <end position="203"/>
    </location>
</feature>
<evidence type="ECO:0000256" key="1">
    <source>
        <dbReference type="ARBA" id="ARBA00023242"/>
    </source>
</evidence>
<keyword evidence="5" id="KW-1185">Reference proteome</keyword>
<comment type="caution">
    <text evidence="4">The sequence shown here is derived from an EMBL/GenBank/DDBJ whole genome shotgun (WGS) entry which is preliminary data.</text>
</comment>
<accession>A0A9P4M457</accession>
<feature type="domain" description="Xylanolytic transcriptional activator regulatory" evidence="3">
    <location>
        <begin position="257"/>
        <end position="437"/>
    </location>
</feature>
<feature type="compositionally biased region" description="Polar residues" evidence="2">
    <location>
        <begin position="193"/>
        <end position="203"/>
    </location>
</feature>
<dbReference type="AlphaFoldDB" id="A0A9P4M457"/>
<dbReference type="CDD" id="cd12148">
    <property type="entry name" value="fungal_TF_MHR"/>
    <property type="match status" value="1"/>
</dbReference>
<feature type="compositionally biased region" description="Low complexity" evidence="2">
    <location>
        <begin position="183"/>
        <end position="192"/>
    </location>
</feature>
<dbReference type="InterPro" id="IPR007219">
    <property type="entry name" value="XnlR_reg_dom"/>
</dbReference>
<feature type="compositionally biased region" description="Polar residues" evidence="2">
    <location>
        <begin position="169"/>
        <end position="178"/>
    </location>
</feature>
<dbReference type="Pfam" id="PF04082">
    <property type="entry name" value="Fungal_trans"/>
    <property type="match status" value="1"/>
</dbReference>
<sequence>MLGIPSTQTQMEVASNHHLRSTPMARLKLSLDPCTILQPYNAATDSIINKFERSLSKVADASYEKRQIYCASLIARDGKLNALVMNHRVGTVYPDRFRANMTEFNGLDERVQPEPNKLRPAASSEELRKENERFKKEIEQLRQDIDRLFRTKDSDRSLPSTDGLPVPTCTASIRNSSTRPDDASSAATALSSHGNTDTFETSSPWPSPLAVSSLISMLRKYVGRNPDVDSIPTTPPSMNETLFITLPPPERLQALVNSFFFQFDCYFPLLDRVNFKKCVAEAFKNLSYSETNRRVSVGVQHYKTMAILCTVLAFGAPFLDPIDTPEPRAGWTQYLQGRQLIQSTEIPGDDDIDVVVYHTVSAAYLFHAEMLRAAQKHIVQAFQAAQVARLNDQQTWNDGRPNMAFPRSLWWNLYFLDKRITQKSGVAYFIRESEVAVDDFSKHYISRWFQEVDAEHQDFIQTMILYSRLWTRTWDSFFAPRSINAKNWEEVLIMDARVMIAERHVAPQLRWKTDQFEELVRKGEEEYRVRRRLLVYTRFQELRLTIRQESLPDKEIDYQRRRSCFHIAKDIVDAVEKYLNKFPANRAAEYMITSTLVKAIYYIVPESRDENTPLDIEMVRGTLRLASTLLKSLVNNVAAANRAYQALRCVLLIDEEEAARSSAREEDALQAQNGIGETTKTQCDSEEGTACEVPKLPQELWNHPLQFPSMSASSLEHVTAQMMESNTYMIDESQAFSQPYTTNAMAYNFPSSSAGNLNFGLGPPSSSISNGSFFNLDVGWEVNELQRHQVAPDFDWNNIQFNI</sequence>
<proteinExistence type="predicted"/>
<dbReference type="PANTHER" id="PTHR46910:SF11">
    <property type="entry name" value="ZN(2)-C6 FUNGAL-TYPE DOMAIN-CONTAINING PROTEIN"/>
    <property type="match status" value="1"/>
</dbReference>
<reference evidence="4" key="1">
    <citation type="journal article" date="2020" name="Stud. Mycol.">
        <title>101 Dothideomycetes genomes: a test case for predicting lifestyles and emergence of pathogens.</title>
        <authorList>
            <person name="Haridas S."/>
            <person name="Albert R."/>
            <person name="Binder M."/>
            <person name="Bloem J."/>
            <person name="Labutti K."/>
            <person name="Salamov A."/>
            <person name="Andreopoulos B."/>
            <person name="Baker S."/>
            <person name="Barry K."/>
            <person name="Bills G."/>
            <person name="Bluhm B."/>
            <person name="Cannon C."/>
            <person name="Castanera R."/>
            <person name="Culley D."/>
            <person name="Daum C."/>
            <person name="Ezra D."/>
            <person name="Gonzalez J."/>
            <person name="Henrissat B."/>
            <person name="Kuo A."/>
            <person name="Liang C."/>
            <person name="Lipzen A."/>
            <person name="Lutzoni F."/>
            <person name="Magnuson J."/>
            <person name="Mondo S."/>
            <person name="Nolan M."/>
            <person name="Ohm R."/>
            <person name="Pangilinan J."/>
            <person name="Park H.-J."/>
            <person name="Ramirez L."/>
            <person name="Alfaro M."/>
            <person name="Sun H."/>
            <person name="Tritt A."/>
            <person name="Yoshinaga Y."/>
            <person name="Zwiers L.-H."/>
            <person name="Turgeon B."/>
            <person name="Goodwin S."/>
            <person name="Spatafora J."/>
            <person name="Crous P."/>
            <person name="Grigoriev I."/>
        </authorList>
    </citation>
    <scope>NUCLEOTIDE SEQUENCE</scope>
    <source>
        <strain evidence="4">CBS 133067</strain>
    </source>
</reference>
<evidence type="ECO:0000313" key="5">
    <source>
        <dbReference type="Proteomes" id="UP000799772"/>
    </source>
</evidence>
<dbReference type="GO" id="GO:0003700">
    <property type="term" value="F:DNA-binding transcription factor activity"/>
    <property type="evidence" value="ECO:0007669"/>
    <property type="project" value="InterPro"/>
</dbReference>
<feature type="compositionally biased region" description="Polar residues" evidence="2">
    <location>
        <begin position="670"/>
        <end position="682"/>
    </location>
</feature>
<dbReference type="GO" id="GO:0008270">
    <property type="term" value="F:zinc ion binding"/>
    <property type="evidence" value="ECO:0007669"/>
    <property type="project" value="InterPro"/>
</dbReference>
<evidence type="ECO:0000256" key="2">
    <source>
        <dbReference type="SAM" id="MobiDB-lite"/>
    </source>
</evidence>
<dbReference type="GO" id="GO:0006351">
    <property type="term" value="P:DNA-templated transcription"/>
    <property type="evidence" value="ECO:0007669"/>
    <property type="project" value="InterPro"/>
</dbReference>
<dbReference type="PANTHER" id="PTHR46910">
    <property type="entry name" value="TRANSCRIPTION FACTOR PDR1"/>
    <property type="match status" value="1"/>
</dbReference>
<evidence type="ECO:0000259" key="3">
    <source>
        <dbReference type="Pfam" id="PF04082"/>
    </source>
</evidence>
<feature type="region of interest" description="Disordered" evidence="2">
    <location>
        <begin position="666"/>
        <end position="686"/>
    </location>
</feature>